<keyword evidence="1" id="KW-0343">GTPase activation</keyword>
<evidence type="ECO:0000259" key="3">
    <source>
        <dbReference type="PROSITE" id="PS50086"/>
    </source>
</evidence>
<gene>
    <name evidence="4" type="ORF">TRSC58_02549</name>
</gene>
<protein>
    <recommendedName>
        <fullName evidence="3">Rab-GAP TBC domain-containing protein</fullName>
    </recommendedName>
</protein>
<dbReference type="AlphaFoldDB" id="A0A061J8X2"/>
<proteinExistence type="predicted"/>
<dbReference type="VEuPathDB" id="TriTrypDB:TRSC58_02549"/>
<dbReference type="PROSITE" id="PS50086">
    <property type="entry name" value="TBC_RABGAP"/>
    <property type="match status" value="1"/>
</dbReference>
<name>A0A061J8X2_TRYRA</name>
<evidence type="ECO:0000313" key="5">
    <source>
        <dbReference type="Proteomes" id="UP000031737"/>
    </source>
</evidence>
<keyword evidence="2" id="KW-0732">Signal</keyword>
<reference evidence="4 5" key="1">
    <citation type="submission" date="2013-07" db="EMBL/GenBank/DDBJ databases">
        <authorList>
            <person name="Stoco P.H."/>
            <person name="Wagner G."/>
            <person name="Gerber A."/>
            <person name="Zaha A."/>
            <person name="Thompson C."/>
            <person name="Bartholomeu D.C."/>
            <person name="Luckemeyer D.D."/>
            <person name="Bahia D."/>
            <person name="Loreto E."/>
            <person name="Prestes E.B."/>
            <person name="Lima F.M."/>
            <person name="Rodrigues-Luiz G."/>
            <person name="Vallejo G.A."/>
            <person name="Filho J.F."/>
            <person name="Monteiro K.M."/>
            <person name="Tyler K.M."/>
            <person name="de Almeida L.G."/>
            <person name="Ortiz M.F."/>
            <person name="Siervo M.A."/>
            <person name="de Moraes M.H."/>
            <person name="Cunha O.L."/>
            <person name="Mendonca-Neto R."/>
            <person name="Silva R."/>
            <person name="Teixeira S.M."/>
            <person name="Murta S.M."/>
            <person name="Sincero T.C."/>
            <person name="Mendes T.A."/>
            <person name="Urmenyi T.P."/>
            <person name="Silva V.G."/>
            <person name="da Rocha W.D."/>
            <person name="Andersson B."/>
            <person name="Romanha A.J."/>
            <person name="Steindel M."/>
            <person name="de Vasconcelos A.T."/>
            <person name="Grisard E.C."/>
        </authorList>
    </citation>
    <scope>NUCLEOTIDE SEQUENCE [LARGE SCALE GENOMIC DNA]</scope>
    <source>
        <strain evidence="4 5">SC58</strain>
    </source>
</reference>
<dbReference type="Pfam" id="PF00566">
    <property type="entry name" value="RabGAP-TBC"/>
    <property type="match status" value="1"/>
</dbReference>
<evidence type="ECO:0000256" key="2">
    <source>
        <dbReference type="SAM" id="SignalP"/>
    </source>
</evidence>
<dbReference type="Gene3D" id="1.10.472.80">
    <property type="entry name" value="Ypt/Rab-GAP domain of gyp1p, domain 3"/>
    <property type="match status" value="1"/>
</dbReference>
<dbReference type="SMART" id="SM00164">
    <property type="entry name" value="TBC"/>
    <property type="match status" value="1"/>
</dbReference>
<keyword evidence="5" id="KW-1185">Reference proteome</keyword>
<comment type="caution">
    <text evidence="4">The sequence shown here is derived from an EMBL/GenBank/DDBJ whole genome shotgun (WGS) entry which is preliminary data.</text>
</comment>
<dbReference type="GO" id="GO:0005096">
    <property type="term" value="F:GTPase activator activity"/>
    <property type="evidence" value="ECO:0007669"/>
    <property type="project" value="UniProtKB-KW"/>
</dbReference>
<dbReference type="SUPFAM" id="SSF47923">
    <property type="entry name" value="Ypt/Rab-GAP domain of gyp1p"/>
    <property type="match status" value="2"/>
</dbReference>
<organism evidence="4 5">
    <name type="scientific">Trypanosoma rangeli SC58</name>
    <dbReference type="NCBI Taxonomy" id="429131"/>
    <lineage>
        <taxon>Eukaryota</taxon>
        <taxon>Discoba</taxon>
        <taxon>Euglenozoa</taxon>
        <taxon>Kinetoplastea</taxon>
        <taxon>Metakinetoplastina</taxon>
        <taxon>Trypanosomatida</taxon>
        <taxon>Trypanosomatidae</taxon>
        <taxon>Trypanosoma</taxon>
        <taxon>Herpetosoma</taxon>
    </lineage>
</organism>
<dbReference type="Gene3D" id="1.10.8.270">
    <property type="entry name" value="putative rabgap domain of human tbc1 domain family member 14 like domains"/>
    <property type="match status" value="1"/>
</dbReference>
<dbReference type="OrthoDB" id="27140at2759"/>
<dbReference type="EMBL" id="AUPL01002549">
    <property type="protein sequence ID" value="ESL09727.1"/>
    <property type="molecule type" value="Genomic_DNA"/>
</dbReference>
<sequence>MCFYSICSLLASIVFCALSPPSPSPSQSSLGLHRDGLVVIVVMEELRSIHHSFQEGHFEEVLLRRVLNFAHHRRFCVFHSLRWRLLLGLLPANVGAGGYCQVWAECTRAGVREWKEMNEHLRQRLGDTASVVRPAEKKGHFNETDSSFSDEDEENMGVENPLLPSDGSSYALQYAVDTIRSTAQKDLDRLHWELPLFEESTTKNALLDIFVNYCLRHDSGYKQGMHEVAAFIMYLTHTDATLLDELLKSSEEIDLELVCAFKGICPLDGVTAISFFLFEAIMDASGLHLFEWYHTGKGNAFDDIVGASYKTQKELLAELDPALHQQMNVVYEIEATSYLIRWLRLLFLREFSIPQCADLWDVFLSERFLAGQREYRLKNSAVTMLAASMLFYVKQDLMVGHIDALKRLMKYPPLEDVGSLLEMTIARVDPQKRGIGRYFTPPESHEFVGGLLPPPAEEKVAPPISLSPIELMNQQGRILASIIERLEIGQTLPPSALSGDAGHNAGNHARTIEELKMVRDALLCTTENNSDWR</sequence>
<dbReference type="InterPro" id="IPR000195">
    <property type="entry name" value="Rab-GAP-TBC_dom"/>
</dbReference>
<dbReference type="Proteomes" id="UP000031737">
    <property type="component" value="Unassembled WGS sequence"/>
</dbReference>
<dbReference type="PANTHER" id="PTHR22957:SF337">
    <property type="entry name" value="TBC1 DOMAIN FAMILY MEMBER 5"/>
    <property type="match status" value="1"/>
</dbReference>
<feature type="domain" description="Rab-GAP TBC" evidence="3">
    <location>
        <begin position="162"/>
        <end position="367"/>
    </location>
</feature>
<evidence type="ECO:0000256" key="1">
    <source>
        <dbReference type="ARBA" id="ARBA00022468"/>
    </source>
</evidence>
<evidence type="ECO:0000313" key="4">
    <source>
        <dbReference type="EMBL" id="ESL09727.1"/>
    </source>
</evidence>
<dbReference type="PANTHER" id="PTHR22957">
    <property type="entry name" value="TBC1 DOMAIN FAMILY MEMBER GTPASE-ACTIVATING PROTEIN"/>
    <property type="match status" value="1"/>
</dbReference>
<dbReference type="InterPro" id="IPR035969">
    <property type="entry name" value="Rab-GAP_TBC_sf"/>
</dbReference>
<feature type="signal peptide" evidence="2">
    <location>
        <begin position="1"/>
        <end position="16"/>
    </location>
</feature>
<accession>A0A061J8X2</accession>
<feature type="chain" id="PRO_5001601683" description="Rab-GAP TBC domain-containing protein" evidence="2">
    <location>
        <begin position="17"/>
        <end position="533"/>
    </location>
</feature>